<sequence>MREVKPQGDVGHGSIGTASGECEVECAEALGDVDGPSEEDVGDYAERRATLFGGDVVDEFAERRLERDRTMTKVKDSGDGQVLGVLMIGEGKLGEEDVIGGVGGVAEVLEVEGGGGDGDGEGF</sequence>
<dbReference type="OrthoDB" id="10337565at2759"/>
<name>A0A2P5G024_TREOI</name>
<reference evidence="2" key="1">
    <citation type="submission" date="2016-06" db="EMBL/GenBank/DDBJ databases">
        <title>Parallel loss of symbiosis genes in relatives of nitrogen-fixing non-legume Parasponia.</title>
        <authorList>
            <person name="Van Velzen R."/>
            <person name="Holmer R."/>
            <person name="Bu F."/>
            <person name="Rutten L."/>
            <person name="Van Zeijl A."/>
            <person name="Liu W."/>
            <person name="Santuari L."/>
            <person name="Cao Q."/>
            <person name="Sharma T."/>
            <person name="Shen D."/>
            <person name="Roswanjaya Y."/>
            <person name="Wardhani T."/>
            <person name="Kalhor M.S."/>
            <person name="Jansen J."/>
            <person name="Van den Hoogen J."/>
            <person name="Gungor B."/>
            <person name="Hartog M."/>
            <person name="Hontelez J."/>
            <person name="Verver J."/>
            <person name="Yang W.-C."/>
            <person name="Schijlen E."/>
            <person name="Repin R."/>
            <person name="Schilthuizen M."/>
            <person name="Schranz E."/>
            <person name="Heidstra R."/>
            <person name="Miyata K."/>
            <person name="Fedorova E."/>
            <person name="Kohlen W."/>
            <person name="Bisseling T."/>
            <person name="Smit S."/>
            <person name="Geurts R."/>
        </authorList>
    </citation>
    <scope>NUCLEOTIDE SEQUENCE [LARGE SCALE GENOMIC DNA]</scope>
    <source>
        <strain evidence="2">cv. RG33-2</strain>
    </source>
</reference>
<dbReference type="AlphaFoldDB" id="A0A2P5G024"/>
<accession>A0A2P5G024</accession>
<dbReference type="EMBL" id="JXTC01000002">
    <property type="protein sequence ID" value="POO03403.1"/>
    <property type="molecule type" value="Genomic_DNA"/>
</dbReference>
<organism evidence="1 2">
    <name type="scientific">Trema orientale</name>
    <name type="common">Charcoal tree</name>
    <name type="synonym">Celtis orientalis</name>
    <dbReference type="NCBI Taxonomy" id="63057"/>
    <lineage>
        <taxon>Eukaryota</taxon>
        <taxon>Viridiplantae</taxon>
        <taxon>Streptophyta</taxon>
        <taxon>Embryophyta</taxon>
        <taxon>Tracheophyta</taxon>
        <taxon>Spermatophyta</taxon>
        <taxon>Magnoliopsida</taxon>
        <taxon>eudicotyledons</taxon>
        <taxon>Gunneridae</taxon>
        <taxon>Pentapetalae</taxon>
        <taxon>rosids</taxon>
        <taxon>fabids</taxon>
        <taxon>Rosales</taxon>
        <taxon>Cannabaceae</taxon>
        <taxon>Trema</taxon>
    </lineage>
</organism>
<evidence type="ECO:0000313" key="1">
    <source>
        <dbReference type="EMBL" id="POO03403.1"/>
    </source>
</evidence>
<keyword evidence="2" id="KW-1185">Reference proteome</keyword>
<dbReference type="Proteomes" id="UP000237000">
    <property type="component" value="Unassembled WGS sequence"/>
</dbReference>
<dbReference type="InParanoid" id="A0A2P5G024"/>
<evidence type="ECO:0000313" key="2">
    <source>
        <dbReference type="Proteomes" id="UP000237000"/>
    </source>
</evidence>
<gene>
    <name evidence="1" type="ORF">TorRG33x02_006080</name>
</gene>
<proteinExistence type="predicted"/>
<protein>
    <submittedName>
        <fullName evidence="1">Uncharacterized protein</fullName>
    </submittedName>
</protein>
<comment type="caution">
    <text evidence="1">The sequence shown here is derived from an EMBL/GenBank/DDBJ whole genome shotgun (WGS) entry which is preliminary data.</text>
</comment>